<feature type="coiled-coil region" evidence="4">
    <location>
        <begin position="424"/>
        <end position="451"/>
    </location>
</feature>
<evidence type="ECO:0000256" key="4">
    <source>
        <dbReference type="SAM" id="Coils"/>
    </source>
</evidence>
<evidence type="ECO:0000256" key="6">
    <source>
        <dbReference type="SAM" id="SignalP"/>
    </source>
</evidence>
<dbReference type="OrthoDB" id="9806995at2"/>
<dbReference type="Pfam" id="PF07695">
    <property type="entry name" value="7TMR-DISM_7TM"/>
    <property type="match status" value="1"/>
</dbReference>
<protein>
    <recommendedName>
        <fullName evidence="2">histidine kinase</fullName>
        <ecNumber evidence="2">2.7.13.3</ecNumber>
    </recommendedName>
</protein>
<evidence type="ECO:0000256" key="1">
    <source>
        <dbReference type="ARBA" id="ARBA00000085"/>
    </source>
</evidence>
<feature type="chain" id="PRO_5010517454" description="histidine kinase" evidence="6">
    <location>
        <begin position="23"/>
        <end position="717"/>
    </location>
</feature>
<dbReference type="PRINTS" id="PR00344">
    <property type="entry name" value="BCTRLSENSOR"/>
</dbReference>
<dbReference type="InterPro" id="IPR036890">
    <property type="entry name" value="HATPase_C_sf"/>
</dbReference>
<dbReference type="SUPFAM" id="SSF55874">
    <property type="entry name" value="ATPase domain of HSP90 chaperone/DNA topoisomerase II/histidine kinase"/>
    <property type="match status" value="1"/>
</dbReference>
<organism evidence="8 9">
    <name type="scientific">Daejeonella lutea</name>
    <dbReference type="NCBI Taxonomy" id="572036"/>
    <lineage>
        <taxon>Bacteria</taxon>
        <taxon>Pseudomonadati</taxon>
        <taxon>Bacteroidota</taxon>
        <taxon>Sphingobacteriia</taxon>
        <taxon>Sphingobacteriales</taxon>
        <taxon>Sphingobacteriaceae</taxon>
        <taxon>Daejeonella</taxon>
    </lineage>
</organism>
<evidence type="ECO:0000313" key="8">
    <source>
        <dbReference type="EMBL" id="SKB71452.1"/>
    </source>
</evidence>
<dbReference type="PANTHER" id="PTHR43065:SF50">
    <property type="entry name" value="HISTIDINE KINASE"/>
    <property type="match status" value="1"/>
</dbReference>
<keyword evidence="5" id="KW-0472">Membrane</keyword>
<feature type="signal peptide" evidence="6">
    <location>
        <begin position="1"/>
        <end position="22"/>
    </location>
</feature>
<dbReference type="RefSeq" id="WP_079702878.1">
    <property type="nucleotide sequence ID" value="NZ_FUYR01000002.1"/>
</dbReference>
<evidence type="ECO:0000313" key="9">
    <source>
        <dbReference type="Proteomes" id="UP000189981"/>
    </source>
</evidence>
<feature type="transmembrane region" description="Helical" evidence="5">
    <location>
        <begin position="206"/>
        <end position="228"/>
    </location>
</feature>
<evidence type="ECO:0000256" key="3">
    <source>
        <dbReference type="ARBA" id="ARBA00022553"/>
    </source>
</evidence>
<keyword evidence="9" id="KW-1185">Reference proteome</keyword>
<dbReference type="Pfam" id="PF07696">
    <property type="entry name" value="7TMR-DISMED2"/>
    <property type="match status" value="1"/>
</dbReference>
<dbReference type="AlphaFoldDB" id="A0A1T5DIA8"/>
<keyword evidence="6" id="KW-0732">Signal</keyword>
<dbReference type="InterPro" id="IPR005467">
    <property type="entry name" value="His_kinase_dom"/>
</dbReference>
<dbReference type="STRING" id="572036.SAMN05661099_2369"/>
<gene>
    <name evidence="8" type="ORF">SAMN05661099_2369</name>
</gene>
<dbReference type="Gene3D" id="3.30.565.10">
    <property type="entry name" value="Histidine kinase-like ATPase, C-terminal domain"/>
    <property type="match status" value="1"/>
</dbReference>
<keyword evidence="4" id="KW-0175">Coiled coil</keyword>
<evidence type="ECO:0000259" key="7">
    <source>
        <dbReference type="PROSITE" id="PS50109"/>
    </source>
</evidence>
<dbReference type="EC" id="2.7.13.3" evidence="2"/>
<keyword evidence="5" id="KW-1133">Transmembrane helix</keyword>
<keyword evidence="5" id="KW-0812">Transmembrane</keyword>
<comment type="catalytic activity">
    <reaction evidence="1">
        <text>ATP + protein L-histidine = ADP + protein N-phospho-L-histidine.</text>
        <dbReference type="EC" id="2.7.13.3"/>
    </reaction>
</comment>
<evidence type="ECO:0000256" key="5">
    <source>
        <dbReference type="SAM" id="Phobius"/>
    </source>
</evidence>
<dbReference type="InterPro" id="IPR011623">
    <property type="entry name" value="7TMR_DISM_rcpt_extracell_dom1"/>
</dbReference>
<proteinExistence type="predicted"/>
<dbReference type="Gene3D" id="1.10.287.130">
    <property type="match status" value="1"/>
</dbReference>
<dbReference type="InterPro" id="IPR036097">
    <property type="entry name" value="HisK_dim/P_sf"/>
</dbReference>
<evidence type="ECO:0000256" key="2">
    <source>
        <dbReference type="ARBA" id="ARBA00012438"/>
    </source>
</evidence>
<dbReference type="SMART" id="SM00387">
    <property type="entry name" value="HATPase_c"/>
    <property type="match status" value="1"/>
</dbReference>
<feature type="domain" description="Histidine kinase" evidence="7">
    <location>
        <begin position="460"/>
        <end position="710"/>
    </location>
</feature>
<feature type="transmembrane region" description="Helical" evidence="5">
    <location>
        <begin position="240"/>
        <end position="262"/>
    </location>
</feature>
<name>A0A1T5DIA8_9SPHI</name>
<dbReference type="Gene3D" id="2.60.40.2380">
    <property type="match status" value="1"/>
</dbReference>
<feature type="transmembrane region" description="Helical" evidence="5">
    <location>
        <begin position="298"/>
        <end position="317"/>
    </location>
</feature>
<dbReference type="InterPro" id="IPR004358">
    <property type="entry name" value="Sig_transdc_His_kin-like_C"/>
</dbReference>
<feature type="transmembrane region" description="Helical" evidence="5">
    <location>
        <begin position="274"/>
        <end position="292"/>
    </location>
</feature>
<dbReference type="InterPro" id="IPR003594">
    <property type="entry name" value="HATPase_dom"/>
</dbReference>
<dbReference type="PROSITE" id="PS50109">
    <property type="entry name" value="HIS_KIN"/>
    <property type="match status" value="1"/>
</dbReference>
<keyword evidence="3" id="KW-0597">Phosphoprotein</keyword>
<feature type="transmembrane region" description="Helical" evidence="5">
    <location>
        <begin position="178"/>
        <end position="199"/>
    </location>
</feature>
<dbReference type="InterPro" id="IPR003661">
    <property type="entry name" value="HisK_dim/P_dom"/>
</dbReference>
<dbReference type="Proteomes" id="UP000189981">
    <property type="component" value="Unassembled WGS sequence"/>
</dbReference>
<dbReference type="CDD" id="cd00082">
    <property type="entry name" value="HisKA"/>
    <property type="match status" value="1"/>
</dbReference>
<dbReference type="SMART" id="SM00388">
    <property type="entry name" value="HisKA"/>
    <property type="match status" value="1"/>
</dbReference>
<reference evidence="9" key="1">
    <citation type="submission" date="2017-02" db="EMBL/GenBank/DDBJ databases">
        <authorList>
            <person name="Varghese N."/>
            <person name="Submissions S."/>
        </authorList>
    </citation>
    <scope>NUCLEOTIDE SEQUENCE [LARGE SCALE GENOMIC DNA]</scope>
    <source>
        <strain evidence="9">DSM 22385</strain>
    </source>
</reference>
<dbReference type="InterPro" id="IPR011622">
    <property type="entry name" value="7TMR_DISM_rcpt_extracell_dom2"/>
</dbReference>
<dbReference type="GO" id="GO:0000155">
    <property type="term" value="F:phosphorelay sensor kinase activity"/>
    <property type="evidence" value="ECO:0007669"/>
    <property type="project" value="InterPro"/>
</dbReference>
<dbReference type="PANTHER" id="PTHR43065">
    <property type="entry name" value="SENSOR HISTIDINE KINASE"/>
    <property type="match status" value="1"/>
</dbReference>
<dbReference type="EMBL" id="FUYR01000002">
    <property type="protein sequence ID" value="SKB71452.1"/>
    <property type="molecule type" value="Genomic_DNA"/>
</dbReference>
<sequence length="717" mass="81175">MRKSGLFILFSILLFFSVNVSAQSPVIFEGENIVIGNHVSILEDSSNRLELAEVRQSKAFVASTVEIPNLQLSSSDFWLKFSIRNESDQDHIILALEYPMLSKAEFYSMSDGRVQKLSYNTSFSHRKYQHQNFLFDVYVPPGATKDYFLRVKSTEQMVLPLILGTPKVMAENLLTNDLAWGLFMGLILVMIIYNFFIYLSVRDQSYLYYVFYSLFIGLSSITLSGYTYRLILFDHPDLNHLGIVIFPGLAGIAGNLFMMNFLQTKENSPRMHRFIYLSILLYSVAVILRLLGFDQASFRAIDFAAISTVFITFIVTISLSLEGYRPAKLFLLAFTLFFTGLLLFVLRNLGIVPYNNFTNYTKEGGTALDVVLLAFALADKINTFKREKEKSQEQTLQALKENERIIREQNVILETKVTERTYELSQANTELNQTLIDLKEAEGQLVEAEKMASLGQLTAGIAHEINNPINFVTSNITPLNRDVDILIDFIQEMEKIGLSDLPVEEKQRLIDEQKEELDYDYLKMEISQLLKGIQEGASRTSEIVKGLRVFSRLDEDDLKKADMNDGLDSTLIVINNLLSNKIKLEKSYGDLPLIECYPGKLNQVFLNILSNAIYAINKKFGEREGGVLKISTVSTDTKVIIKIEDNGIGMDEGTKKKIFEPFFTTKDVGEGTGLGMSIAYNTIRRHQGEIQINSTPGVGSEFVLELPIVFESIEEDN</sequence>
<dbReference type="SUPFAM" id="SSF47384">
    <property type="entry name" value="Homodimeric domain of signal transducing histidine kinase"/>
    <property type="match status" value="1"/>
</dbReference>
<feature type="transmembrane region" description="Helical" evidence="5">
    <location>
        <begin position="329"/>
        <end position="346"/>
    </location>
</feature>
<dbReference type="Pfam" id="PF02518">
    <property type="entry name" value="HATPase_c"/>
    <property type="match status" value="1"/>
</dbReference>
<accession>A0A1T5DIA8</accession>